<feature type="non-terminal residue" evidence="1">
    <location>
        <position position="157"/>
    </location>
</feature>
<organism evidence="1 2">
    <name type="scientific">Gigaspora margarita</name>
    <dbReference type="NCBI Taxonomy" id="4874"/>
    <lineage>
        <taxon>Eukaryota</taxon>
        <taxon>Fungi</taxon>
        <taxon>Fungi incertae sedis</taxon>
        <taxon>Mucoromycota</taxon>
        <taxon>Glomeromycotina</taxon>
        <taxon>Glomeromycetes</taxon>
        <taxon>Diversisporales</taxon>
        <taxon>Gigasporaceae</taxon>
        <taxon>Gigaspora</taxon>
    </lineage>
</organism>
<reference evidence="1 2" key="1">
    <citation type="submission" date="2021-06" db="EMBL/GenBank/DDBJ databases">
        <authorList>
            <person name="Kallberg Y."/>
            <person name="Tangrot J."/>
            <person name="Rosling A."/>
        </authorList>
    </citation>
    <scope>NUCLEOTIDE SEQUENCE [LARGE SCALE GENOMIC DNA]</scope>
    <source>
        <strain evidence="1 2">120-4 pot B 10/14</strain>
    </source>
</reference>
<dbReference type="Proteomes" id="UP000789901">
    <property type="component" value="Unassembled WGS sequence"/>
</dbReference>
<name>A0ABN7WDH7_GIGMA</name>
<sequence>KAYSKSVEYRLRSKANNKNSQSSKVDINEEWDIISSAIVQVATKHIPGSILKRQKHIQRKINQNIPDTDSIVARILEVLAHADNTTWVIDNQKSIQETIDISNKFYKLNNIKINLNKTELVVFTLGRKEILMNSLFEQELQKQKLWLKALKRQHDFW</sequence>
<dbReference type="EMBL" id="CAJVQB010039731">
    <property type="protein sequence ID" value="CAG8827647.1"/>
    <property type="molecule type" value="Genomic_DNA"/>
</dbReference>
<protein>
    <submittedName>
        <fullName evidence="1">34250_t:CDS:1</fullName>
    </submittedName>
</protein>
<gene>
    <name evidence="1" type="ORF">GMARGA_LOCUS29472</name>
</gene>
<feature type="non-terminal residue" evidence="1">
    <location>
        <position position="1"/>
    </location>
</feature>
<accession>A0ABN7WDH7</accession>
<evidence type="ECO:0000313" key="1">
    <source>
        <dbReference type="EMBL" id="CAG8827647.1"/>
    </source>
</evidence>
<proteinExistence type="predicted"/>
<keyword evidence="2" id="KW-1185">Reference proteome</keyword>
<comment type="caution">
    <text evidence="1">The sequence shown here is derived from an EMBL/GenBank/DDBJ whole genome shotgun (WGS) entry which is preliminary data.</text>
</comment>
<evidence type="ECO:0000313" key="2">
    <source>
        <dbReference type="Proteomes" id="UP000789901"/>
    </source>
</evidence>